<dbReference type="GO" id="GO:0000930">
    <property type="term" value="C:gamma-tubulin complex"/>
    <property type="evidence" value="ECO:0007669"/>
    <property type="project" value="TreeGrafter"/>
</dbReference>
<dbReference type="AlphaFoldDB" id="A0A2T0FC07"/>
<dbReference type="Gene3D" id="1.20.120.1900">
    <property type="entry name" value="Gamma-tubulin complex, C-terminal domain"/>
    <property type="match status" value="1"/>
</dbReference>
<protein>
    <recommendedName>
        <fullName evidence="5">Spindle pole body component</fullName>
    </recommendedName>
</protein>
<dbReference type="InterPro" id="IPR041470">
    <property type="entry name" value="GCP_N"/>
</dbReference>
<evidence type="ECO:0000259" key="7">
    <source>
        <dbReference type="Pfam" id="PF17681"/>
    </source>
</evidence>
<dbReference type="PANTHER" id="PTHR19302">
    <property type="entry name" value="GAMMA TUBULIN COMPLEX PROTEIN"/>
    <property type="match status" value="1"/>
</dbReference>
<dbReference type="InterPro" id="IPR007259">
    <property type="entry name" value="GCP"/>
</dbReference>
<gene>
    <name evidence="8" type="ORF">B9G98_00120</name>
</gene>
<dbReference type="PANTHER" id="PTHR19302:SF13">
    <property type="entry name" value="GAMMA-TUBULIN COMPLEX COMPONENT 2"/>
    <property type="match status" value="1"/>
</dbReference>
<organism evidence="8 9">
    <name type="scientific">Wickerhamiella sorbophila</name>
    <dbReference type="NCBI Taxonomy" id="45607"/>
    <lineage>
        <taxon>Eukaryota</taxon>
        <taxon>Fungi</taxon>
        <taxon>Dikarya</taxon>
        <taxon>Ascomycota</taxon>
        <taxon>Saccharomycotina</taxon>
        <taxon>Dipodascomycetes</taxon>
        <taxon>Dipodascales</taxon>
        <taxon>Trichomonascaceae</taxon>
        <taxon>Wickerhamiella</taxon>
    </lineage>
</organism>
<feature type="domain" description="Gamma tubulin complex component C-terminal" evidence="6">
    <location>
        <begin position="374"/>
        <end position="720"/>
    </location>
</feature>
<keyword evidence="4 5" id="KW-0206">Cytoskeleton</keyword>
<accession>A0A2T0FC07</accession>
<evidence type="ECO:0000256" key="5">
    <source>
        <dbReference type="RuleBase" id="RU363050"/>
    </source>
</evidence>
<evidence type="ECO:0000259" key="6">
    <source>
        <dbReference type="Pfam" id="PF04130"/>
    </source>
</evidence>
<dbReference type="Proteomes" id="UP000238350">
    <property type="component" value="Unassembled WGS sequence"/>
</dbReference>
<comment type="similarity">
    <text evidence="1 5">Belongs to the TUBGCP family.</text>
</comment>
<dbReference type="GO" id="GO:0051011">
    <property type="term" value="F:microtubule minus-end binding"/>
    <property type="evidence" value="ECO:0007669"/>
    <property type="project" value="TreeGrafter"/>
</dbReference>
<feature type="domain" description="Gamma tubulin complex component protein N-terminal" evidence="7">
    <location>
        <begin position="50"/>
        <end position="370"/>
    </location>
</feature>
<dbReference type="GO" id="GO:0044732">
    <property type="term" value="C:mitotic spindle pole body"/>
    <property type="evidence" value="ECO:0007669"/>
    <property type="project" value="TreeGrafter"/>
</dbReference>
<dbReference type="GO" id="GO:0007020">
    <property type="term" value="P:microtubule nucleation"/>
    <property type="evidence" value="ECO:0007669"/>
    <property type="project" value="InterPro"/>
</dbReference>
<dbReference type="GO" id="GO:0043015">
    <property type="term" value="F:gamma-tubulin binding"/>
    <property type="evidence" value="ECO:0007669"/>
    <property type="project" value="InterPro"/>
</dbReference>
<dbReference type="GeneID" id="36513869"/>
<dbReference type="STRING" id="45607.A0A2T0FC07"/>
<dbReference type="Pfam" id="PF17681">
    <property type="entry name" value="GCP_N_terminal"/>
    <property type="match status" value="1"/>
</dbReference>
<evidence type="ECO:0000256" key="1">
    <source>
        <dbReference type="ARBA" id="ARBA00010337"/>
    </source>
</evidence>
<dbReference type="GO" id="GO:0051321">
    <property type="term" value="P:meiotic cell cycle"/>
    <property type="evidence" value="ECO:0007669"/>
    <property type="project" value="TreeGrafter"/>
</dbReference>
<proteinExistence type="inferred from homology"/>
<reference evidence="8 9" key="1">
    <citation type="submission" date="2017-04" db="EMBL/GenBank/DDBJ databases">
        <title>Genome sequencing of [Candida] sorbophila.</title>
        <authorList>
            <person name="Ahn J.O."/>
        </authorList>
    </citation>
    <scope>NUCLEOTIDE SEQUENCE [LARGE SCALE GENOMIC DNA]</scope>
    <source>
        <strain evidence="8 9">DS02</strain>
    </source>
</reference>
<dbReference type="OrthoDB" id="2192946at2759"/>
<dbReference type="RefSeq" id="XP_024662446.1">
    <property type="nucleotide sequence ID" value="XM_024806678.1"/>
</dbReference>
<evidence type="ECO:0000313" key="8">
    <source>
        <dbReference type="EMBL" id="PRT52500.1"/>
    </source>
</evidence>
<name>A0A2T0FC07_9ASCO</name>
<evidence type="ECO:0000256" key="3">
    <source>
        <dbReference type="ARBA" id="ARBA00022701"/>
    </source>
</evidence>
<dbReference type="GO" id="GO:0031122">
    <property type="term" value="P:cytoplasmic microtubule organization"/>
    <property type="evidence" value="ECO:0007669"/>
    <property type="project" value="TreeGrafter"/>
</dbReference>
<comment type="caution">
    <text evidence="8">The sequence shown here is derived from an EMBL/GenBank/DDBJ whole genome shotgun (WGS) entry which is preliminary data.</text>
</comment>
<keyword evidence="3 5" id="KW-0493">Microtubule</keyword>
<dbReference type="Pfam" id="PF04130">
    <property type="entry name" value="GCP_C_terminal"/>
    <property type="match status" value="1"/>
</dbReference>
<dbReference type="GO" id="GO:0000278">
    <property type="term" value="P:mitotic cell cycle"/>
    <property type="evidence" value="ECO:0007669"/>
    <property type="project" value="TreeGrafter"/>
</dbReference>
<evidence type="ECO:0000256" key="2">
    <source>
        <dbReference type="ARBA" id="ARBA00022490"/>
    </source>
</evidence>
<dbReference type="InterPro" id="IPR042241">
    <property type="entry name" value="GCP_C_sf"/>
</dbReference>
<dbReference type="GO" id="GO:0051225">
    <property type="term" value="P:spindle assembly"/>
    <property type="evidence" value="ECO:0007669"/>
    <property type="project" value="TreeGrafter"/>
</dbReference>
<dbReference type="GO" id="GO:0000922">
    <property type="term" value="C:spindle pole"/>
    <property type="evidence" value="ECO:0007669"/>
    <property type="project" value="InterPro"/>
</dbReference>
<dbReference type="EMBL" id="NDIQ01000001">
    <property type="protein sequence ID" value="PRT52500.1"/>
    <property type="molecule type" value="Genomic_DNA"/>
</dbReference>
<sequence length="726" mass="82442">MDGFIARLADDTTLLETKLAPMPAYTVLRHELPPIPRLPDDRESQEAYILYDLISLLRGCEGAYIHFDNEGGGFEPNSLVGRMRGPNLRVPRAVDSALRDVADEIAETARHHMAVIAFAEYLSTPNQGRVNHALSAALMALCHNFNELVASIDRETRQTGETSLHTLLLSLLPAKKVMEQAYRLTRELLVEINGTEATGSIGVERVSLRGGAVLTLLARRLERHNGNPAARELYGDLIKEASKPYLEMLTQWLYKGIIDDPYEEFMIEEQETIASELVHRDSLNTYWEKRYVIRENYLPLYLSSPDVAEQVLLAGKYLNVIQECGGDSIVEWLPKADIPKFTSIEDTGLALAVSQAYQRANQTLLRLLIHDHDLLARLKSLKHYYFFDKNDAFPLFLETAAKELARPVQDVSTRRLQYSLDMALAQPGSSSSQEAFADEVQVGMADDSITDALLRVVQVRGDRDFDELMESSVSVGSEPELSALECIVLDFDIPFPQSLVVSRPAILCYQFLFRHLLRIKVAEQILNGSWIKVSRHSIWRRQSENEEFEKWKWRALELRSKMVTFVEQLLYYCTADVIDRNSTEFFSEINDALTVDSLKTNHINYLDRCLTECMLTAVEFLVPQRDLLKTIRQFGEWLIAQTPQLGIIDATKLTTRERSQVIPQLTDDGFLSSEEYLAKLENDLEYFSHQFSQGLLPFFDTLNIAAYDSSALRSLLARLESLVDSP</sequence>
<comment type="subcellular location">
    <subcellularLocation>
        <location evidence="5">Cytoplasm</location>
        <location evidence="5">Cytoskeleton</location>
        <location evidence="5">Microtubule organizing center</location>
    </subcellularLocation>
</comment>
<keyword evidence="2 5" id="KW-0963">Cytoplasm</keyword>
<evidence type="ECO:0000313" key="9">
    <source>
        <dbReference type="Proteomes" id="UP000238350"/>
    </source>
</evidence>
<evidence type="ECO:0000256" key="4">
    <source>
        <dbReference type="ARBA" id="ARBA00023212"/>
    </source>
</evidence>
<dbReference type="InterPro" id="IPR040457">
    <property type="entry name" value="GCP_C"/>
</dbReference>
<dbReference type="GO" id="GO:0005874">
    <property type="term" value="C:microtubule"/>
    <property type="evidence" value="ECO:0007669"/>
    <property type="project" value="UniProtKB-KW"/>
</dbReference>
<keyword evidence="9" id="KW-1185">Reference proteome</keyword>